<dbReference type="Pfam" id="PF08666">
    <property type="entry name" value="SAF"/>
    <property type="match status" value="1"/>
</dbReference>
<evidence type="ECO:0000259" key="2">
    <source>
        <dbReference type="Pfam" id="PF08666"/>
    </source>
</evidence>
<evidence type="ECO:0000256" key="1">
    <source>
        <dbReference type="SAM" id="MobiDB-lite"/>
    </source>
</evidence>
<organism evidence="4 5">
    <name type="scientific">Zhihengliuella flava</name>
    <dbReference type="NCBI Taxonomy" id="1285193"/>
    <lineage>
        <taxon>Bacteria</taxon>
        <taxon>Bacillati</taxon>
        <taxon>Actinomycetota</taxon>
        <taxon>Actinomycetes</taxon>
        <taxon>Micrococcales</taxon>
        <taxon>Micrococcaceae</taxon>
        <taxon>Zhihengliuella</taxon>
    </lineage>
</organism>
<evidence type="ECO:0000313" key="4">
    <source>
        <dbReference type="EMBL" id="MBG6085483.1"/>
    </source>
</evidence>
<feature type="domain" description="SAF" evidence="2">
    <location>
        <begin position="89"/>
        <end position="151"/>
    </location>
</feature>
<comment type="caution">
    <text evidence="4">The sequence shown here is derived from an EMBL/GenBank/DDBJ whole genome shotgun (WGS) entry which is preliminary data.</text>
</comment>
<dbReference type="CDD" id="cd11614">
    <property type="entry name" value="SAF_CpaB_FlgA_like"/>
    <property type="match status" value="1"/>
</dbReference>
<keyword evidence="5" id="KW-1185">Reference proteome</keyword>
<dbReference type="Pfam" id="PF16976">
    <property type="entry name" value="RcpC"/>
    <property type="match status" value="1"/>
</dbReference>
<dbReference type="AlphaFoldDB" id="A0A931DBE4"/>
<feature type="domain" description="Flp pilus assembly protein RcpC/CpaB" evidence="3">
    <location>
        <begin position="160"/>
        <end position="260"/>
    </location>
</feature>
<evidence type="ECO:0000313" key="5">
    <source>
        <dbReference type="Proteomes" id="UP000625033"/>
    </source>
</evidence>
<dbReference type="EMBL" id="JADOTZ010000001">
    <property type="protein sequence ID" value="MBG6085483.1"/>
    <property type="molecule type" value="Genomic_DNA"/>
</dbReference>
<proteinExistence type="predicted"/>
<reference evidence="4" key="1">
    <citation type="submission" date="2020-11" db="EMBL/GenBank/DDBJ databases">
        <title>Sequencing the genomes of 1000 actinobacteria strains.</title>
        <authorList>
            <person name="Klenk H.-P."/>
        </authorList>
    </citation>
    <scope>NUCLEOTIDE SEQUENCE</scope>
    <source>
        <strain evidence="4">DSM 26152</strain>
    </source>
</reference>
<protein>
    <submittedName>
        <fullName evidence="4">Flp pilus assembly protein CpaB</fullName>
    </submittedName>
</protein>
<dbReference type="RefSeq" id="WP_196836664.1">
    <property type="nucleotide sequence ID" value="NZ_JADOTZ010000001.1"/>
</dbReference>
<feature type="region of interest" description="Disordered" evidence="1">
    <location>
        <begin position="1"/>
        <end position="46"/>
    </location>
</feature>
<dbReference type="InterPro" id="IPR031571">
    <property type="entry name" value="RcpC_dom"/>
</dbReference>
<sequence length="269" mass="27269">MGQRRTPATDPRAGGGDQRQERRDGGPPTPRQPRLRSSRSRSGSVRYRRTWRDVAAKYRRPLAAALAAVAVACALNAVAPERADTLRITVAARDLPAGHVLGAQDLDVAEVLAHALPPAVRAAARDGGGADPLTGQLAIAAPAGTPLHQGLLVGEHLLAGTEPGTVAVPVQPVDTQTVELLSPGQHVDVVLTEGNGYEQPVASSRVATGLTVLWVPSAESAGGALTSTAGPQETVVVAATSAEAEALTAAAGRGTLHVLLVAAPGASAS</sequence>
<dbReference type="Proteomes" id="UP000625033">
    <property type="component" value="Unassembled WGS sequence"/>
</dbReference>
<name>A0A931DBE4_9MICC</name>
<gene>
    <name evidence="4" type="ORF">IW252_002250</name>
</gene>
<dbReference type="InterPro" id="IPR013974">
    <property type="entry name" value="SAF"/>
</dbReference>
<evidence type="ECO:0000259" key="3">
    <source>
        <dbReference type="Pfam" id="PF16976"/>
    </source>
</evidence>
<accession>A0A931DBE4</accession>